<evidence type="ECO:0000313" key="3">
    <source>
        <dbReference type="Proteomes" id="UP000006591"/>
    </source>
</evidence>
<keyword evidence="3" id="KW-1185">Reference proteome</keyword>
<sequence length="158" mass="16697">MVGDVVAAGSGYLYRVQSLFGEALPPDRGRPSPSRAPCGSHVVGGCRSRAGKHVRDLRLVEEDGGGAALDGTAVANVQSQMREFLRSSQISDTHLPQLHMLLVDPTGGELRRWRAFAPTARGGGGAVVGSRIGQGGEPGGIGRQAKDILPRRERRAKH</sequence>
<dbReference type="Gramene" id="ONIVA04G16980.1">
    <property type="protein sequence ID" value="ONIVA04G16980.1"/>
    <property type="gene ID" value="ONIVA04G16980"/>
</dbReference>
<name>A0A0E0H355_ORYNI</name>
<evidence type="ECO:0000313" key="2">
    <source>
        <dbReference type="EnsemblPlants" id="ONIVA04G16980.1"/>
    </source>
</evidence>
<feature type="compositionally biased region" description="Gly residues" evidence="1">
    <location>
        <begin position="124"/>
        <end position="142"/>
    </location>
</feature>
<proteinExistence type="predicted"/>
<protein>
    <submittedName>
        <fullName evidence="2">Uncharacterized protein</fullName>
    </submittedName>
</protein>
<accession>A0A0E0H355</accession>
<reference evidence="2" key="1">
    <citation type="submission" date="2015-04" db="UniProtKB">
        <authorList>
            <consortium name="EnsemblPlants"/>
        </authorList>
    </citation>
    <scope>IDENTIFICATION</scope>
    <source>
        <strain evidence="2">SL10</strain>
    </source>
</reference>
<dbReference type="EnsemblPlants" id="ONIVA04G16980.1">
    <property type="protein sequence ID" value="ONIVA04G16980.1"/>
    <property type="gene ID" value="ONIVA04G16980"/>
</dbReference>
<organism evidence="2">
    <name type="scientific">Oryza nivara</name>
    <name type="common">Indian wild rice</name>
    <name type="synonym">Oryza sativa f. spontanea</name>
    <dbReference type="NCBI Taxonomy" id="4536"/>
    <lineage>
        <taxon>Eukaryota</taxon>
        <taxon>Viridiplantae</taxon>
        <taxon>Streptophyta</taxon>
        <taxon>Embryophyta</taxon>
        <taxon>Tracheophyta</taxon>
        <taxon>Spermatophyta</taxon>
        <taxon>Magnoliopsida</taxon>
        <taxon>Liliopsida</taxon>
        <taxon>Poales</taxon>
        <taxon>Poaceae</taxon>
        <taxon>BOP clade</taxon>
        <taxon>Oryzoideae</taxon>
        <taxon>Oryzeae</taxon>
        <taxon>Oryzinae</taxon>
        <taxon>Oryza</taxon>
    </lineage>
</organism>
<evidence type="ECO:0000256" key="1">
    <source>
        <dbReference type="SAM" id="MobiDB-lite"/>
    </source>
</evidence>
<feature type="region of interest" description="Disordered" evidence="1">
    <location>
        <begin position="124"/>
        <end position="158"/>
    </location>
</feature>
<reference evidence="2" key="2">
    <citation type="submission" date="2018-04" db="EMBL/GenBank/DDBJ databases">
        <title>OnivRS2 (Oryza nivara Reference Sequence Version 2).</title>
        <authorList>
            <person name="Zhang J."/>
            <person name="Kudrna D."/>
            <person name="Lee S."/>
            <person name="Talag J."/>
            <person name="Rajasekar S."/>
            <person name="Welchert J."/>
            <person name="Hsing Y.-I."/>
            <person name="Wing R.A."/>
        </authorList>
    </citation>
    <scope>NUCLEOTIDE SEQUENCE [LARGE SCALE GENOMIC DNA]</scope>
    <source>
        <strain evidence="2">SL10</strain>
    </source>
</reference>
<dbReference type="Proteomes" id="UP000006591">
    <property type="component" value="Chromosome 4"/>
</dbReference>
<dbReference type="AlphaFoldDB" id="A0A0E0H355"/>